<evidence type="ECO:0000313" key="2">
    <source>
        <dbReference type="Proteomes" id="UP000199682"/>
    </source>
</evidence>
<dbReference type="EMBL" id="FNET01000036">
    <property type="protein sequence ID" value="SDN13778.1"/>
    <property type="molecule type" value="Genomic_DNA"/>
</dbReference>
<protein>
    <submittedName>
        <fullName evidence="1">Uncharacterized protein</fullName>
    </submittedName>
</protein>
<dbReference type="Proteomes" id="UP000199682">
    <property type="component" value="Unassembled WGS sequence"/>
</dbReference>
<proteinExistence type="predicted"/>
<organism evidence="1 2">
    <name type="scientific">Lentzea albidocapillata subsp. violacea</name>
    <dbReference type="NCBI Taxonomy" id="128104"/>
    <lineage>
        <taxon>Bacteria</taxon>
        <taxon>Bacillati</taxon>
        <taxon>Actinomycetota</taxon>
        <taxon>Actinomycetes</taxon>
        <taxon>Pseudonocardiales</taxon>
        <taxon>Pseudonocardiaceae</taxon>
        <taxon>Lentzea</taxon>
    </lineage>
</organism>
<name>A0A1G9YX92_9PSEU</name>
<gene>
    <name evidence="1" type="ORF">SAMN04488074_13618</name>
</gene>
<dbReference type="AlphaFoldDB" id="A0A1G9YX92"/>
<dbReference type="Pfam" id="PF20373">
    <property type="entry name" value="DUF6668"/>
    <property type="match status" value="1"/>
</dbReference>
<dbReference type="RefSeq" id="WP_143028108.1">
    <property type="nucleotide sequence ID" value="NZ_FNET01000036.1"/>
</dbReference>
<sequence>MIPPPPAWRQIPEWRTAVPPWQDCGTPTPWWWWVGVHGGAGVTTLTRAFPAISGDARRMLPAGPQFGQSPFVVAVARTHIEGLQHAQDLARQHASGMVPRGMQLVGLVTVADAPGRLPPPVRKFHKLVAGAFERVWEIPWIDQWRLSSPDPRAPLHPAVTAMASELATVVGLPH</sequence>
<dbReference type="InterPro" id="IPR046609">
    <property type="entry name" value="DUF6668"/>
</dbReference>
<evidence type="ECO:0000313" key="1">
    <source>
        <dbReference type="EMBL" id="SDN13778.1"/>
    </source>
</evidence>
<accession>A0A1G9YX92</accession>
<reference evidence="2" key="1">
    <citation type="submission" date="2016-10" db="EMBL/GenBank/DDBJ databases">
        <authorList>
            <person name="Varghese N."/>
            <person name="Submissions S."/>
        </authorList>
    </citation>
    <scope>NUCLEOTIDE SEQUENCE [LARGE SCALE GENOMIC DNA]</scope>
    <source>
        <strain evidence="2">DSM 44796</strain>
    </source>
</reference>